<sequence length="28" mass="3137">VKDLEKEIVCIQHPSLKQSAHQGLQGIH</sequence>
<proteinExistence type="predicted"/>
<organism evidence="1">
    <name type="scientific">marine metagenome</name>
    <dbReference type="NCBI Taxonomy" id="408172"/>
    <lineage>
        <taxon>unclassified sequences</taxon>
        <taxon>metagenomes</taxon>
        <taxon>ecological metagenomes</taxon>
    </lineage>
</organism>
<feature type="non-terminal residue" evidence="1">
    <location>
        <position position="28"/>
    </location>
</feature>
<dbReference type="AlphaFoldDB" id="A0A382Y290"/>
<evidence type="ECO:0000313" key="1">
    <source>
        <dbReference type="EMBL" id="SVD76995.1"/>
    </source>
</evidence>
<accession>A0A382Y290</accession>
<name>A0A382Y290_9ZZZZ</name>
<dbReference type="EMBL" id="UINC01172101">
    <property type="protein sequence ID" value="SVD76995.1"/>
    <property type="molecule type" value="Genomic_DNA"/>
</dbReference>
<feature type="non-terminal residue" evidence="1">
    <location>
        <position position="1"/>
    </location>
</feature>
<gene>
    <name evidence="1" type="ORF">METZ01_LOCUS429849</name>
</gene>
<protein>
    <submittedName>
        <fullName evidence="1">Uncharacterized protein</fullName>
    </submittedName>
</protein>
<reference evidence="1" key="1">
    <citation type="submission" date="2018-05" db="EMBL/GenBank/DDBJ databases">
        <authorList>
            <person name="Lanie J.A."/>
            <person name="Ng W.-L."/>
            <person name="Kazmierczak K.M."/>
            <person name="Andrzejewski T.M."/>
            <person name="Davidsen T.M."/>
            <person name="Wayne K.J."/>
            <person name="Tettelin H."/>
            <person name="Glass J.I."/>
            <person name="Rusch D."/>
            <person name="Podicherti R."/>
            <person name="Tsui H.-C.T."/>
            <person name="Winkler M.E."/>
        </authorList>
    </citation>
    <scope>NUCLEOTIDE SEQUENCE</scope>
</reference>